<feature type="region of interest" description="Disordered" evidence="4">
    <location>
        <begin position="326"/>
        <end position="348"/>
    </location>
</feature>
<evidence type="ECO:0000313" key="6">
    <source>
        <dbReference type="Proteomes" id="UP001302745"/>
    </source>
</evidence>
<dbReference type="InterPro" id="IPR001680">
    <property type="entry name" value="WD40_rpt"/>
</dbReference>
<feature type="non-terminal residue" evidence="5">
    <location>
        <position position="460"/>
    </location>
</feature>
<protein>
    <submittedName>
        <fullName evidence="5">WD40-repeat-containing domain protein</fullName>
    </submittedName>
</protein>
<feature type="compositionally biased region" description="Low complexity" evidence="4">
    <location>
        <begin position="104"/>
        <end position="115"/>
    </location>
</feature>
<gene>
    <name evidence="5" type="ORF">C8A00DRAFT_35102</name>
</gene>
<dbReference type="InterPro" id="IPR045159">
    <property type="entry name" value="DCAF7-like"/>
</dbReference>
<feature type="compositionally biased region" description="Low complexity" evidence="4">
    <location>
        <begin position="26"/>
        <end position="45"/>
    </location>
</feature>
<reference evidence="5" key="1">
    <citation type="journal article" date="2023" name="Mol. Phylogenet. Evol.">
        <title>Genome-scale phylogeny and comparative genomics of the fungal order Sordariales.</title>
        <authorList>
            <person name="Hensen N."/>
            <person name="Bonometti L."/>
            <person name="Westerberg I."/>
            <person name="Brannstrom I.O."/>
            <person name="Guillou S."/>
            <person name="Cros-Aarteil S."/>
            <person name="Calhoun S."/>
            <person name="Haridas S."/>
            <person name="Kuo A."/>
            <person name="Mondo S."/>
            <person name="Pangilinan J."/>
            <person name="Riley R."/>
            <person name="LaButti K."/>
            <person name="Andreopoulos B."/>
            <person name="Lipzen A."/>
            <person name="Chen C."/>
            <person name="Yan M."/>
            <person name="Daum C."/>
            <person name="Ng V."/>
            <person name="Clum A."/>
            <person name="Steindorff A."/>
            <person name="Ohm R.A."/>
            <person name="Martin F."/>
            <person name="Silar P."/>
            <person name="Natvig D.O."/>
            <person name="Lalanne C."/>
            <person name="Gautier V."/>
            <person name="Ament-Velasquez S.L."/>
            <person name="Kruys A."/>
            <person name="Hutchinson M.I."/>
            <person name="Powell A.J."/>
            <person name="Barry K."/>
            <person name="Miller A.N."/>
            <person name="Grigoriev I.V."/>
            <person name="Debuchy R."/>
            <person name="Gladieux P."/>
            <person name="Hiltunen Thoren M."/>
            <person name="Johannesson H."/>
        </authorList>
    </citation>
    <scope>NUCLEOTIDE SEQUENCE</scope>
    <source>
        <strain evidence="5">CBS 538.74</strain>
    </source>
</reference>
<dbReference type="EMBL" id="MU856983">
    <property type="protein sequence ID" value="KAK4152191.1"/>
    <property type="molecule type" value="Genomic_DNA"/>
</dbReference>
<evidence type="ECO:0000256" key="1">
    <source>
        <dbReference type="ARBA" id="ARBA00022574"/>
    </source>
</evidence>
<dbReference type="SMART" id="SM00320">
    <property type="entry name" value="WD40"/>
    <property type="match status" value="3"/>
</dbReference>
<dbReference type="PROSITE" id="PS00678">
    <property type="entry name" value="WD_REPEATS_1"/>
    <property type="match status" value="1"/>
</dbReference>
<keyword evidence="6" id="KW-1185">Reference proteome</keyword>
<keyword evidence="2" id="KW-0677">Repeat</keyword>
<dbReference type="Gene3D" id="2.130.10.10">
    <property type="entry name" value="YVTN repeat-like/Quinoprotein amine dehydrogenase"/>
    <property type="match status" value="1"/>
</dbReference>
<dbReference type="SUPFAM" id="SSF50978">
    <property type="entry name" value="WD40 repeat-like"/>
    <property type="match status" value="1"/>
</dbReference>
<dbReference type="AlphaFoldDB" id="A0AAN6VL21"/>
<proteinExistence type="predicted"/>
<feature type="compositionally biased region" description="Polar residues" evidence="4">
    <location>
        <begin position="328"/>
        <end position="343"/>
    </location>
</feature>
<comment type="caution">
    <text evidence="5">The sequence shown here is derived from an EMBL/GenBank/DDBJ whole genome shotgun (WGS) entry which is preliminary data.</text>
</comment>
<dbReference type="PROSITE" id="PS50082">
    <property type="entry name" value="WD_REPEATS_2"/>
    <property type="match status" value="2"/>
</dbReference>
<feature type="compositionally biased region" description="Polar residues" evidence="4">
    <location>
        <begin position="167"/>
        <end position="186"/>
    </location>
</feature>
<dbReference type="Proteomes" id="UP001302745">
    <property type="component" value="Unassembled WGS sequence"/>
</dbReference>
<feature type="compositionally biased region" description="Low complexity" evidence="4">
    <location>
        <begin position="130"/>
        <end position="143"/>
    </location>
</feature>
<sequence>MNQPPQYQPQRRTGTFSSQHDELHMSSSGMAHQGQQSQQQSQQTSPRDYSTTGAPHITLDQASPNLSQLPGYHSSGAVPNALQPGALGGRPPTIPSNSAPTVPSMQQQQQQQSEYQSHHHQTPGKPNTLSLSHSYSRSSPSASYEGGGSGYIPYTPTTPGGSATSSQFMSPTEPKYSSQRNISNTPLGLADIRPRADSSLSDGLPSTPGYEAANSLSQTSNYMAPWALYAFDWCKWVPQGNSAGKLAVGSYLEDGHNYIQILDAQLSTTPSDVYVPGGPKWSMDFRRVAEATHSYPVTRLLWEPPSSQKQSTDLLATSGDHLRLWSLPSDTQPATPGSSITSRNGRDAPVTKLTPLALLSNSKTPDHTAPLTSLDWNTVNPSLIITSSIDTTCTIWDIPSLTAKTQLIAHDKEVYDVRFCAQSTDVFVSCGQDGSVRMFDLRSLEHSTIIYEPTGKEERG</sequence>
<dbReference type="InterPro" id="IPR019775">
    <property type="entry name" value="WD40_repeat_CS"/>
</dbReference>
<name>A0AAN6VL21_9PEZI</name>
<dbReference type="InterPro" id="IPR036322">
    <property type="entry name" value="WD40_repeat_dom_sf"/>
</dbReference>
<accession>A0AAN6VL21</accession>
<dbReference type="PANTHER" id="PTHR19919">
    <property type="entry name" value="WD REPEAT CONTAINING PROTEIN"/>
    <property type="match status" value="1"/>
</dbReference>
<evidence type="ECO:0000256" key="3">
    <source>
        <dbReference type="PROSITE-ProRule" id="PRU00221"/>
    </source>
</evidence>
<feature type="repeat" description="WD" evidence="3">
    <location>
        <begin position="364"/>
        <end position="406"/>
    </location>
</feature>
<reference evidence="5" key="2">
    <citation type="submission" date="2023-05" db="EMBL/GenBank/DDBJ databases">
        <authorList>
            <consortium name="Lawrence Berkeley National Laboratory"/>
            <person name="Steindorff A."/>
            <person name="Hensen N."/>
            <person name="Bonometti L."/>
            <person name="Westerberg I."/>
            <person name="Brannstrom I.O."/>
            <person name="Guillou S."/>
            <person name="Cros-Aarteil S."/>
            <person name="Calhoun S."/>
            <person name="Haridas S."/>
            <person name="Kuo A."/>
            <person name="Mondo S."/>
            <person name="Pangilinan J."/>
            <person name="Riley R."/>
            <person name="Labutti K."/>
            <person name="Andreopoulos B."/>
            <person name="Lipzen A."/>
            <person name="Chen C."/>
            <person name="Yanf M."/>
            <person name="Daum C."/>
            <person name="Ng V."/>
            <person name="Clum A."/>
            <person name="Ohm R."/>
            <person name="Martin F."/>
            <person name="Silar P."/>
            <person name="Natvig D."/>
            <person name="Lalanne C."/>
            <person name="Gautier V."/>
            <person name="Ament-Velasquez S.L."/>
            <person name="Kruys A."/>
            <person name="Hutchinson M.I."/>
            <person name="Powell A.J."/>
            <person name="Barry K."/>
            <person name="Miller A.N."/>
            <person name="Grigoriev I.V."/>
            <person name="Debuchy R."/>
            <person name="Gladieux P."/>
            <person name="Thoren M.H."/>
            <person name="Johannesson H."/>
        </authorList>
    </citation>
    <scope>NUCLEOTIDE SEQUENCE</scope>
    <source>
        <strain evidence="5">CBS 538.74</strain>
    </source>
</reference>
<evidence type="ECO:0000256" key="4">
    <source>
        <dbReference type="SAM" id="MobiDB-lite"/>
    </source>
</evidence>
<feature type="region of interest" description="Disordered" evidence="4">
    <location>
        <begin position="1"/>
        <end position="205"/>
    </location>
</feature>
<dbReference type="Pfam" id="PF00400">
    <property type="entry name" value="WD40"/>
    <property type="match status" value="2"/>
</dbReference>
<dbReference type="InterPro" id="IPR015943">
    <property type="entry name" value="WD40/YVTN_repeat-like_dom_sf"/>
</dbReference>
<evidence type="ECO:0000256" key="2">
    <source>
        <dbReference type="ARBA" id="ARBA00022737"/>
    </source>
</evidence>
<feature type="compositionally biased region" description="Polar residues" evidence="4">
    <location>
        <begin position="1"/>
        <end position="18"/>
    </location>
</feature>
<organism evidence="5 6">
    <name type="scientific">Chaetomidium leptoderma</name>
    <dbReference type="NCBI Taxonomy" id="669021"/>
    <lineage>
        <taxon>Eukaryota</taxon>
        <taxon>Fungi</taxon>
        <taxon>Dikarya</taxon>
        <taxon>Ascomycota</taxon>
        <taxon>Pezizomycotina</taxon>
        <taxon>Sordariomycetes</taxon>
        <taxon>Sordariomycetidae</taxon>
        <taxon>Sordariales</taxon>
        <taxon>Chaetomiaceae</taxon>
        <taxon>Chaetomidium</taxon>
    </lineage>
</organism>
<feature type="repeat" description="WD" evidence="3">
    <location>
        <begin position="407"/>
        <end position="449"/>
    </location>
</feature>
<feature type="compositionally biased region" description="Low complexity" evidence="4">
    <location>
        <begin position="155"/>
        <end position="166"/>
    </location>
</feature>
<evidence type="ECO:0000313" key="5">
    <source>
        <dbReference type="EMBL" id="KAK4152191.1"/>
    </source>
</evidence>
<keyword evidence="1 3" id="KW-0853">WD repeat</keyword>